<reference evidence="5 6" key="1">
    <citation type="journal article" date="2010" name="J. Bacteriol.">
        <title>Genome sequence of the dioxin-mineralizing bacterium Sphingomonas wittichii RW1.</title>
        <authorList>
            <person name="Miller T.R."/>
            <person name="Delcher A.L."/>
            <person name="Salzberg S.L."/>
            <person name="Saunders E."/>
            <person name="Detter J.C."/>
            <person name="Halden R.U."/>
        </authorList>
    </citation>
    <scope>NUCLEOTIDE SEQUENCE [LARGE SCALE GENOMIC DNA]</scope>
    <source>
        <strain evidence="6">DSM 6014 / CCUG 31198 / JCM 15750 / NBRC 105917 / EY 4224 / RW1</strain>
    </source>
</reference>
<dbReference type="GO" id="GO:0006355">
    <property type="term" value="P:regulation of DNA-templated transcription"/>
    <property type="evidence" value="ECO:0007669"/>
    <property type="project" value="InterPro"/>
</dbReference>
<organism evidence="5 6">
    <name type="scientific">Rhizorhabdus wittichii (strain DSM 6014 / CCUG 31198 / JCM 15750 / NBRC 105917 / EY 4224 / RW1)</name>
    <name type="common">Sphingomonas wittichii</name>
    <dbReference type="NCBI Taxonomy" id="392499"/>
    <lineage>
        <taxon>Bacteria</taxon>
        <taxon>Pseudomonadati</taxon>
        <taxon>Pseudomonadota</taxon>
        <taxon>Alphaproteobacteria</taxon>
        <taxon>Sphingomonadales</taxon>
        <taxon>Sphingomonadaceae</taxon>
        <taxon>Rhizorhabdus</taxon>
    </lineage>
</organism>
<keyword evidence="3" id="KW-0804">Transcription</keyword>
<evidence type="ECO:0000313" key="6">
    <source>
        <dbReference type="Proteomes" id="UP000001989"/>
    </source>
</evidence>
<evidence type="ECO:0000259" key="4">
    <source>
        <dbReference type="PROSITE" id="PS50043"/>
    </source>
</evidence>
<dbReference type="Gene3D" id="1.10.10.10">
    <property type="entry name" value="Winged helix-like DNA-binding domain superfamily/Winged helix DNA-binding domain"/>
    <property type="match status" value="1"/>
</dbReference>
<dbReference type="GO" id="GO:0003677">
    <property type="term" value="F:DNA binding"/>
    <property type="evidence" value="ECO:0007669"/>
    <property type="project" value="UniProtKB-KW"/>
</dbReference>
<dbReference type="InterPro" id="IPR005143">
    <property type="entry name" value="TF_LuxR_autoind-bd_dom"/>
</dbReference>
<dbReference type="PANTHER" id="PTHR44688:SF16">
    <property type="entry name" value="DNA-BINDING TRANSCRIPTIONAL ACTIVATOR DEVR_DOSR"/>
    <property type="match status" value="1"/>
</dbReference>
<dbReference type="SMART" id="SM00421">
    <property type="entry name" value="HTH_LUXR"/>
    <property type="match status" value="1"/>
</dbReference>
<dbReference type="InterPro" id="IPR036388">
    <property type="entry name" value="WH-like_DNA-bd_sf"/>
</dbReference>
<evidence type="ECO:0000256" key="2">
    <source>
        <dbReference type="ARBA" id="ARBA00023125"/>
    </source>
</evidence>
<sequence>MLMVQAIDTAQLRDFEEVHKACEAAESSAQLSEVIAGAIQQFGFRWFALVDDGDLYKHRSGCMMLTNYPSSWVDEVISARLYRDDPVHAASIRSPTGLCWDRIPDVIAPTRAQLSVLERGRAHGLTTGYTVPFRIPGERGAFFSIARPKDRSFTYSEAISAQLLGGIAFEAGRALVKGRAVKAHGAPLTPRQIDCLRLIAAGKTEWEMGKILGLSPSTIHEYVEAARRRYGVKTRSQLVLAAARDGYVSLNYLT</sequence>
<dbReference type="InterPro" id="IPR000792">
    <property type="entry name" value="Tscrpt_reg_LuxR_C"/>
</dbReference>
<dbReference type="PROSITE" id="PS50043">
    <property type="entry name" value="HTH_LUXR_2"/>
    <property type="match status" value="1"/>
</dbReference>
<keyword evidence="1" id="KW-0805">Transcription regulation</keyword>
<gene>
    <name evidence="5" type="ordered locus">Swit_0175</name>
</gene>
<dbReference type="PANTHER" id="PTHR44688">
    <property type="entry name" value="DNA-BINDING TRANSCRIPTIONAL ACTIVATOR DEVR_DOSR"/>
    <property type="match status" value="1"/>
</dbReference>
<protein>
    <submittedName>
        <fullName evidence="5">Transcriptional regulator, LuxR family</fullName>
    </submittedName>
</protein>
<feature type="domain" description="HTH luxR-type" evidence="4">
    <location>
        <begin position="181"/>
        <end position="246"/>
    </location>
</feature>
<dbReference type="InterPro" id="IPR016032">
    <property type="entry name" value="Sig_transdc_resp-reg_C-effctor"/>
</dbReference>
<dbReference type="CDD" id="cd06170">
    <property type="entry name" value="LuxR_C_like"/>
    <property type="match status" value="1"/>
</dbReference>
<dbReference type="KEGG" id="swi:Swit_0175"/>
<dbReference type="AlphaFoldDB" id="A0A9J9LD28"/>
<accession>A0A9J9LD28</accession>
<name>A0A9J9LD28_RHIWR</name>
<evidence type="ECO:0000256" key="3">
    <source>
        <dbReference type="ARBA" id="ARBA00023163"/>
    </source>
</evidence>
<dbReference type="Proteomes" id="UP000001989">
    <property type="component" value="Chromosome"/>
</dbReference>
<dbReference type="InterPro" id="IPR036693">
    <property type="entry name" value="TF_LuxR_autoind-bd_dom_sf"/>
</dbReference>
<dbReference type="SUPFAM" id="SSF75516">
    <property type="entry name" value="Pheromone-binding domain of LuxR-like quorum-sensing transcription factors"/>
    <property type="match status" value="1"/>
</dbReference>
<keyword evidence="6" id="KW-1185">Reference proteome</keyword>
<dbReference type="Pfam" id="PF03472">
    <property type="entry name" value="Autoind_bind"/>
    <property type="match status" value="1"/>
</dbReference>
<proteinExistence type="predicted"/>
<keyword evidence="2" id="KW-0238">DNA-binding</keyword>
<dbReference type="SUPFAM" id="SSF46894">
    <property type="entry name" value="C-terminal effector domain of the bipartite response regulators"/>
    <property type="match status" value="1"/>
</dbReference>
<evidence type="ECO:0000313" key="5">
    <source>
        <dbReference type="EMBL" id="ABQ66546.1"/>
    </source>
</evidence>
<evidence type="ECO:0000256" key="1">
    <source>
        <dbReference type="ARBA" id="ARBA00023015"/>
    </source>
</evidence>
<dbReference type="EMBL" id="CP000699">
    <property type="protein sequence ID" value="ABQ66546.1"/>
    <property type="molecule type" value="Genomic_DNA"/>
</dbReference>
<dbReference type="Gene3D" id="3.30.450.80">
    <property type="entry name" value="Transcription factor LuxR-like, autoinducer-binding domain"/>
    <property type="match status" value="1"/>
</dbReference>
<dbReference type="Pfam" id="PF00196">
    <property type="entry name" value="GerE"/>
    <property type="match status" value="1"/>
</dbReference>